<keyword evidence="4" id="KW-1185">Reference proteome</keyword>
<proteinExistence type="predicted"/>
<dbReference type="EMBL" id="QJSW01000007">
    <property type="protein sequence ID" value="PYE48911.1"/>
    <property type="molecule type" value="Genomic_DNA"/>
</dbReference>
<dbReference type="EMBL" id="CP054614">
    <property type="protein sequence ID" value="QKS57680.1"/>
    <property type="molecule type" value="Genomic_DNA"/>
</dbReference>
<name>A0A2V4VA01_PAEBA</name>
<reference evidence="2 4" key="2">
    <citation type="submission" date="2020-06" db="EMBL/GenBank/DDBJ databases">
        <title>Complete genome of Paenibacillus barcinonensis KACC11450.</title>
        <authorList>
            <person name="Kim M."/>
            <person name="Park Y.-J."/>
            <person name="Shin J.-H."/>
        </authorList>
    </citation>
    <scope>NUCLEOTIDE SEQUENCE [LARGE SCALE GENOMIC DNA]</scope>
    <source>
        <strain evidence="2 4">KACC11450</strain>
    </source>
</reference>
<gene>
    <name evidence="1" type="ORF">DFQ00_107205</name>
    <name evidence="2" type="ORF">HUB98_16145</name>
</gene>
<dbReference type="OrthoDB" id="8590186at2"/>
<evidence type="ECO:0000313" key="4">
    <source>
        <dbReference type="Proteomes" id="UP000509327"/>
    </source>
</evidence>
<dbReference type="AlphaFoldDB" id="A0A2V4VA01"/>
<organism evidence="1 3">
    <name type="scientific">Paenibacillus barcinonensis</name>
    <dbReference type="NCBI Taxonomy" id="198119"/>
    <lineage>
        <taxon>Bacteria</taxon>
        <taxon>Bacillati</taxon>
        <taxon>Bacillota</taxon>
        <taxon>Bacilli</taxon>
        <taxon>Bacillales</taxon>
        <taxon>Paenibacillaceae</taxon>
        <taxon>Paenibacillus</taxon>
    </lineage>
</organism>
<evidence type="ECO:0000313" key="2">
    <source>
        <dbReference type="EMBL" id="QKS57680.1"/>
    </source>
</evidence>
<evidence type="ECO:0000313" key="3">
    <source>
        <dbReference type="Proteomes" id="UP000247790"/>
    </source>
</evidence>
<reference evidence="1 3" key="1">
    <citation type="submission" date="2018-06" db="EMBL/GenBank/DDBJ databases">
        <title>Genomic Encyclopedia of Type Strains, Phase III (KMG-III): the genomes of soil and plant-associated and newly described type strains.</title>
        <authorList>
            <person name="Whitman W."/>
        </authorList>
    </citation>
    <scope>NUCLEOTIDE SEQUENCE [LARGE SCALE GENOMIC DNA]</scope>
    <source>
        <strain evidence="1 3">CECT 7022</strain>
    </source>
</reference>
<dbReference type="Proteomes" id="UP000509327">
    <property type="component" value="Chromosome"/>
</dbReference>
<sequence length="73" mass="8391">MNNSFTIYAGTVTLGPFTLEDKSALAALSRQPEITDMLPDWKMTEKQLNEFLQFIVSSYERFDPQDVRIMLAD</sequence>
<dbReference type="Proteomes" id="UP000247790">
    <property type="component" value="Unassembled WGS sequence"/>
</dbReference>
<accession>A0A2V4VA01</accession>
<dbReference type="RefSeq" id="WP_110897057.1">
    <property type="nucleotide sequence ID" value="NZ_CP054614.1"/>
</dbReference>
<protein>
    <submittedName>
        <fullName evidence="1">Uncharacterized protein</fullName>
    </submittedName>
</protein>
<evidence type="ECO:0000313" key="1">
    <source>
        <dbReference type="EMBL" id="PYE48911.1"/>
    </source>
</evidence>